<name>H5Y3C4_9FIRM</name>
<keyword evidence="2" id="KW-1185">Reference proteome</keyword>
<protein>
    <submittedName>
        <fullName evidence="1">Uncharacterized protein</fullName>
    </submittedName>
</protein>
<dbReference type="Proteomes" id="UP000005104">
    <property type="component" value="Chromosome"/>
</dbReference>
<dbReference type="EMBL" id="CM001441">
    <property type="protein sequence ID" value="EHQ88893.1"/>
    <property type="molecule type" value="Genomic_DNA"/>
</dbReference>
<organism evidence="1 2">
    <name type="scientific">Desulfosporosinus youngiae DSM 17734</name>
    <dbReference type="NCBI Taxonomy" id="768710"/>
    <lineage>
        <taxon>Bacteria</taxon>
        <taxon>Bacillati</taxon>
        <taxon>Bacillota</taxon>
        <taxon>Clostridia</taxon>
        <taxon>Eubacteriales</taxon>
        <taxon>Desulfitobacteriaceae</taxon>
        <taxon>Desulfosporosinus</taxon>
    </lineage>
</organism>
<proteinExistence type="predicted"/>
<dbReference type="OrthoDB" id="2084395at2"/>
<evidence type="ECO:0000313" key="2">
    <source>
        <dbReference type="Proteomes" id="UP000005104"/>
    </source>
</evidence>
<dbReference type="eggNOG" id="ENOG5034864">
    <property type="taxonomic scope" value="Bacteria"/>
</dbReference>
<reference evidence="1 2" key="1">
    <citation type="submission" date="2011-11" db="EMBL/GenBank/DDBJ databases">
        <title>The Noncontiguous Finished genome of Desulfosporosinus youngiae DSM 17734.</title>
        <authorList>
            <consortium name="US DOE Joint Genome Institute (JGI-PGF)"/>
            <person name="Lucas S."/>
            <person name="Han J."/>
            <person name="Lapidus A."/>
            <person name="Cheng J.-F."/>
            <person name="Goodwin L."/>
            <person name="Pitluck S."/>
            <person name="Peters L."/>
            <person name="Ovchinnikova G."/>
            <person name="Lu M."/>
            <person name="Land M.L."/>
            <person name="Hauser L."/>
            <person name="Pester M."/>
            <person name="Spring S."/>
            <person name="Ollivier B."/>
            <person name="Rattei T."/>
            <person name="Klenk H.-P."/>
            <person name="Wagner M."/>
            <person name="Loy A."/>
            <person name="Woyke T.J."/>
        </authorList>
    </citation>
    <scope>NUCLEOTIDE SEQUENCE [LARGE SCALE GENOMIC DNA]</scope>
    <source>
        <strain evidence="1 2">DSM 17734</strain>
    </source>
</reference>
<evidence type="ECO:0000313" key="1">
    <source>
        <dbReference type="EMBL" id="EHQ88893.1"/>
    </source>
</evidence>
<dbReference type="RefSeq" id="WP_007781868.1">
    <property type="nucleotide sequence ID" value="NZ_CM001441.1"/>
</dbReference>
<dbReference type="STRING" id="768710.DesyoDRAFT_1765"/>
<gene>
    <name evidence="1" type="ORF">DesyoDRAFT_1765</name>
</gene>
<accession>H5Y3C4</accession>
<dbReference type="HOGENOM" id="CLU_2232279_0_0_9"/>
<sequence>MLIIRAEIIFFRPNGSFSINDGIRTNITLRPAFNFGEGLLFSGMVESDCVYEKYIYENMYVVSVKFPTIENEAYEAIQSVIKIGMNLDIQNASRIIGKAKLLDYI</sequence>
<dbReference type="AlphaFoldDB" id="H5Y3C4"/>